<dbReference type="InterPro" id="IPR003660">
    <property type="entry name" value="HAMP_dom"/>
</dbReference>
<evidence type="ECO:0000313" key="12">
    <source>
        <dbReference type="Proteomes" id="UP001185028"/>
    </source>
</evidence>
<evidence type="ECO:0000256" key="5">
    <source>
        <dbReference type="ARBA" id="ARBA00029447"/>
    </source>
</evidence>
<keyword evidence="4 6" id="KW-0807">Transducer</keyword>
<keyword evidence="8" id="KW-0812">Transmembrane</keyword>
<reference evidence="11 12" key="1">
    <citation type="submission" date="2023-07" db="EMBL/GenBank/DDBJ databases">
        <title>Genomic Encyclopedia of Type Strains, Phase IV (KMG-IV): sequencing the most valuable type-strain genomes for metagenomic binning, comparative biology and taxonomic classification.</title>
        <authorList>
            <person name="Goeker M."/>
        </authorList>
    </citation>
    <scope>NUCLEOTIDE SEQUENCE [LARGE SCALE GENOMIC DNA]</scope>
    <source>
        <strain evidence="11 12">DSM 22170</strain>
    </source>
</reference>
<comment type="similarity">
    <text evidence="5">Belongs to the methyl-accepting chemotaxis (MCP) protein family.</text>
</comment>
<evidence type="ECO:0000259" key="9">
    <source>
        <dbReference type="PROSITE" id="PS50111"/>
    </source>
</evidence>
<proteinExistence type="inferred from homology"/>
<name>A0ABU1ISQ8_9BACL</name>
<dbReference type="Pfam" id="PF12729">
    <property type="entry name" value="4HB_MCP_1"/>
    <property type="match status" value="1"/>
</dbReference>
<evidence type="ECO:0000256" key="8">
    <source>
        <dbReference type="SAM" id="Phobius"/>
    </source>
</evidence>
<evidence type="ECO:0000256" key="2">
    <source>
        <dbReference type="ARBA" id="ARBA00022475"/>
    </source>
</evidence>
<dbReference type="PRINTS" id="PR00260">
    <property type="entry name" value="CHEMTRNSDUCR"/>
</dbReference>
<sequence>MKNIRVRTKIIILMTINLLLLAIVGLTGTNSTRTMSDISTSIYQNNLQPLMIMDQIPINYSSNAVKLLRLMNTNDTNQQKSLIDDIQKTATDTKQQYAKLQQLQLSAANQTLLSTLTKTADQFAQTRQTFLDAIAANNKADAQTAYTNLENYRTTLNENVNALRENMIEEATQSKENADQTYFTSTLITIVVIAAGIIVALLVGIWITTLISKPLNRVQLLMQQAADGDLTVLSDYEARDEIGRVSAGFNKLIESMRKIIKSVDDSAMTLSASSEELTASADQTARASAHIASSSGELATGITSQTTTVIDVTDSVNEMANQMEKVSHTSKEINQLTVHMKQNAEQGLGEVRDITSRIQHLATDIHSTLNVLTTLNQKSEQIGYASSAIQQIAKQTNLLALNASIEAARAGEAGRGFAVVAEEIRKLAESAAESSTLITGLVLDVQKESQSAVQQAEESVHSVQAGVEGSQRVMAAFEVIRKSVDSTAERIDVTGSLIDSTNSKSRQIAEAMEHLSAICEEGSAGIQEMNAASEEQLSTMEDVASSARHLSTMAEELQQLIAFCKL</sequence>
<keyword evidence="3 8" id="KW-0472">Membrane</keyword>
<feature type="domain" description="HAMP" evidence="10">
    <location>
        <begin position="209"/>
        <end position="261"/>
    </location>
</feature>
<dbReference type="RefSeq" id="WP_188774758.1">
    <property type="nucleotide sequence ID" value="NZ_BMMB01000003.1"/>
</dbReference>
<feature type="coiled-coil region" evidence="7">
    <location>
        <begin position="146"/>
        <end position="177"/>
    </location>
</feature>
<evidence type="ECO:0000256" key="7">
    <source>
        <dbReference type="SAM" id="Coils"/>
    </source>
</evidence>
<dbReference type="InterPro" id="IPR004090">
    <property type="entry name" value="Chemotax_Me-accpt_rcpt"/>
</dbReference>
<dbReference type="Gene3D" id="6.10.340.10">
    <property type="match status" value="1"/>
</dbReference>
<keyword evidence="12" id="KW-1185">Reference proteome</keyword>
<evidence type="ECO:0000256" key="4">
    <source>
        <dbReference type="ARBA" id="ARBA00023224"/>
    </source>
</evidence>
<dbReference type="Pfam" id="PF00672">
    <property type="entry name" value="HAMP"/>
    <property type="match status" value="1"/>
</dbReference>
<evidence type="ECO:0000256" key="1">
    <source>
        <dbReference type="ARBA" id="ARBA00004236"/>
    </source>
</evidence>
<dbReference type="PROSITE" id="PS50885">
    <property type="entry name" value="HAMP"/>
    <property type="match status" value="1"/>
</dbReference>
<dbReference type="SMART" id="SM00283">
    <property type="entry name" value="MA"/>
    <property type="match status" value="1"/>
</dbReference>
<dbReference type="PROSITE" id="PS50111">
    <property type="entry name" value="CHEMOTAXIS_TRANSDUC_2"/>
    <property type="match status" value="1"/>
</dbReference>
<comment type="subcellular location">
    <subcellularLocation>
        <location evidence="1">Cell membrane</location>
    </subcellularLocation>
</comment>
<evidence type="ECO:0000256" key="6">
    <source>
        <dbReference type="PROSITE-ProRule" id="PRU00284"/>
    </source>
</evidence>
<comment type="caution">
    <text evidence="11">The sequence shown here is derived from an EMBL/GenBank/DDBJ whole genome shotgun (WGS) entry which is preliminary data.</text>
</comment>
<keyword evidence="8" id="KW-1133">Transmembrane helix</keyword>
<dbReference type="InterPro" id="IPR024478">
    <property type="entry name" value="HlyB_4HB_MCP"/>
</dbReference>
<dbReference type="SUPFAM" id="SSF58104">
    <property type="entry name" value="Methyl-accepting chemotaxis protein (MCP) signaling domain"/>
    <property type="match status" value="1"/>
</dbReference>
<dbReference type="Pfam" id="PF00015">
    <property type="entry name" value="MCPsignal"/>
    <property type="match status" value="1"/>
</dbReference>
<dbReference type="PANTHER" id="PTHR32089:SF112">
    <property type="entry name" value="LYSOZYME-LIKE PROTEIN-RELATED"/>
    <property type="match status" value="1"/>
</dbReference>
<dbReference type="PANTHER" id="PTHR32089">
    <property type="entry name" value="METHYL-ACCEPTING CHEMOTAXIS PROTEIN MCPB"/>
    <property type="match status" value="1"/>
</dbReference>
<organism evidence="11 12">
    <name type="scientific">Paenibacillus hunanensis</name>
    <dbReference type="NCBI Taxonomy" id="539262"/>
    <lineage>
        <taxon>Bacteria</taxon>
        <taxon>Bacillati</taxon>
        <taxon>Bacillota</taxon>
        <taxon>Bacilli</taxon>
        <taxon>Bacillales</taxon>
        <taxon>Paenibacillaceae</taxon>
        <taxon>Paenibacillus</taxon>
    </lineage>
</organism>
<dbReference type="SMART" id="SM00304">
    <property type="entry name" value="HAMP"/>
    <property type="match status" value="2"/>
</dbReference>
<dbReference type="InterPro" id="IPR004089">
    <property type="entry name" value="MCPsignal_dom"/>
</dbReference>
<dbReference type="Gene3D" id="1.10.287.950">
    <property type="entry name" value="Methyl-accepting chemotaxis protein"/>
    <property type="match status" value="1"/>
</dbReference>
<accession>A0ABU1ISQ8</accession>
<feature type="domain" description="Methyl-accepting transducer" evidence="9">
    <location>
        <begin position="280"/>
        <end position="530"/>
    </location>
</feature>
<dbReference type="Proteomes" id="UP001185028">
    <property type="component" value="Unassembled WGS sequence"/>
</dbReference>
<dbReference type="EMBL" id="JAVDQH010000001">
    <property type="protein sequence ID" value="MDR6242283.1"/>
    <property type="molecule type" value="Genomic_DNA"/>
</dbReference>
<evidence type="ECO:0000313" key="11">
    <source>
        <dbReference type="EMBL" id="MDR6242283.1"/>
    </source>
</evidence>
<evidence type="ECO:0000256" key="3">
    <source>
        <dbReference type="ARBA" id="ARBA00023136"/>
    </source>
</evidence>
<keyword evidence="2" id="KW-1003">Cell membrane</keyword>
<dbReference type="CDD" id="cd06225">
    <property type="entry name" value="HAMP"/>
    <property type="match status" value="1"/>
</dbReference>
<protein>
    <submittedName>
        <fullName evidence="11">Methyl-accepting chemotaxis protein</fullName>
    </submittedName>
</protein>
<evidence type="ECO:0000259" key="10">
    <source>
        <dbReference type="PROSITE" id="PS50885"/>
    </source>
</evidence>
<feature type="transmembrane region" description="Helical" evidence="8">
    <location>
        <begin position="182"/>
        <end position="207"/>
    </location>
</feature>
<gene>
    <name evidence="11" type="ORF">JOC58_000167</name>
</gene>
<keyword evidence="7" id="KW-0175">Coiled coil</keyword>